<evidence type="ECO:0000313" key="2">
    <source>
        <dbReference type="Proteomes" id="UP000004994"/>
    </source>
</evidence>
<reference evidence="1" key="2">
    <citation type="submission" date="2019-01" db="UniProtKB">
        <authorList>
            <consortium name="EnsemblPlants"/>
        </authorList>
    </citation>
    <scope>IDENTIFICATION</scope>
    <source>
        <strain evidence="1">cv. Heinz 1706</strain>
    </source>
</reference>
<proteinExistence type="predicted"/>
<name>A0A3Q7ETH5_SOLLC</name>
<dbReference type="Proteomes" id="UP000004994">
    <property type="component" value="Chromosome 1"/>
</dbReference>
<dbReference type="AlphaFoldDB" id="A0A3Q7ETH5"/>
<evidence type="ECO:0000313" key="1">
    <source>
        <dbReference type="EnsemblPlants" id="Solyc01g109795.1.1"/>
    </source>
</evidence>
<dbReference type="InParanoid" id="A0A3Q7ETH5"/>
<reference evidence="1" key="1">
    <citation type="journal article" date="2012" name="Nature">
        <title>The tomato genome sequence provides insights into fleshy fruit evolution.</title>
        <authorList>
            <consortium name="Tomato Genome Consortium"/>
        </authorList>
    </citation>
    <scope>NUCLEOTIDE SEQUENCE [LARGE SCALE GENOMIC DNA]</scope>
    <source>
        <strain evidence="1">cv. Heinz 1706</strain>
    </source>
</reference>
<keyword evidence="2" id="KW-1185">Reference proteome</keyword>
<dbReference type="EnsemblPlants" id="Solyc01g109795.1.1">
    <property type="protein sequence ID" value="Solyc01g109795.1.1"/>
    <property type="gene ID" value="Solyc01g109795.1"/>
</dbReference>
<dbReference type="Gramene" id="Solyc01g109795.1.1">
    <property type="protein sequence ID" value="Solyc01g109795.1.1"/>
    <property type="gene ID" value="Solyc01g109795.1"/>
</dbReference>
<organism evidence="1">
    <name type="scientific">Solanum lycopersicum</name>
    <name type="common">Tomato</name>
    <name type="synonym">Lycopersicon esculentum</name>
    <dbReference type="NCBI Taxonomy" id="4081"/>
    <lineage>
        <taxon>Eukaryota</taxon>
        <taxon>Viridiplantae</taxon>
        <taxon>Streptophyta</taxon>
        <taxon>Embryophyta</taxon>
        <taxon>Tracheophyta</taxon>
        <taxon>Spermatophyta</taxon>
        <taxon>Magnoliopsida</taxon>
        <taxon>eudicotyledons</taxon>
        <taxon>Gunneridae</taxon>
        <taxon>Pentapetalae</taxon>
        <taxon>asterids</taxon>
        <taxon>lamiids</taxon>
        <taxon>Solanales</taxon>
        <taxon>Solanaceae</taxon>
        <taxon>Solanoideae</taxon>
        <taxon>Solaneae</taxon>
        <taxon>Solanum</taxon>
        <taxon>Solanum subgen. Lycopersicon</taxon>
    </lineage>
</organism>
<accession>A0A3Q7ETH5</accession>
<sequence length="218" mass="23858">MSKVVSLSKSKAMNLVSATTIKTAHIQSRTFLAYERSQTSSLFEKQDVSPTKLELLVPKAKEPQALILRRLTHLLPGSCPRSPSGQKSVLDELGCSARASIDPKSKLSVLEELASILSVGAGSSKFISNLSCLCPASFLEPSSANYKQYNGNVNIMNSLMTIINLWLQYSVGAHEAFFKQQSLAITKDDLGRFQLNLGAPVTRQPQENCLNTNKIRDI</sequence>
<protein>
    <submittedName>
        <fullName evidence="1">Uncharacterized protein</fullName>
    </submittedName>
</protein>